<evidence type="ECO:0000256" key="8">
    <source>
        <dbReference type="ARBA" id="ARBA00023136"/>
    </source>
</evidence>
<keyword evidence="7 13" id="KW-0653">Protein transport</keyword>
<dbReference type="Gene3D" id="2.50.20.10">
    <property type="entry name" value="Lipoprotein localisation LolA/LolB/LppX"/>
    <property type="match status" value="1"/>
</dbReference>
<evidence type="ECO:0000256" key="6">
    <source>
        <dbReference type="ARBA" id="ARBA00022729"/>
    </source>
</evidence>
<accession>A0A3S0PBW5</accession>
<evidence type="ECO:0000256" key="2">
    <source>
        <dbReference type="ARBA" id="ARBA00009696"/>
    </source>
</evidence>
<evidence type="ECO:0000256" key="4">
    <source>
        <dbReference type="ARBA" id="ARBA00016202"/>
    </source>
</evidence>
<dbReference type="SUPFAM" id="SSF89392">
    <property type="entry name" value="Prokaryotic lipoproteins and lipoprotein localization factors"/>
    <property type="match status" value="1"/>
</dbReference>
<organism evidence="15 16">
    <name type="scientific">Dyella dinghuensis</name>
    <dbReference type="NCBI Taxonomy" id="1920169"/>
    <lineage>
        <taxon>Bacteria</taxon>
        <taxon>Pseudomonadati</taxon>
        <taxon>Pseudomonadota</taxon>
        <taxon>Gammaproteobacteria</taxon>
        <taxon>Lysobacterales</taxon>
        <taxon>Rhodanobacteraceae</taxon>
        <taxon>Dyella</taxon>
    </lineage>
</organism>
<dbReference type="CDD" id="cd16326">
    <property type="entry name" value="LolB"/>
    <property type="match status" value="1"/>
</dbReference>
<dbReference type="Proteomes" id="UP000267077">
    <property type="component" value="Unassembled WGS sequence"/>
</dbReference>
<evidence type="ECO:0000313" key="16">
    <source>
        <dbReference type="Proteomes" id="UP000267077"/>
    </source>
</evidence>
<gene>
    <name evidence="13 15" type="primary">lolB</name>
    <name evidence="15" type="ORF">EKH79_07485</name>
</gene>
<comment type="subunit">
    <text evidence="3 13">Monomer.</text>
</comment>
<evidence type="ECO:0000256" key="9">
    <source>
        <dbReference type="ARBA" id="ARBA00023139"/>
    </source>
</evidence>
<dbReference type="InterPro" id="IPR004565">
    <property type="entry name" value="OM_lipoprot_LolB"/>
</dbReference>
<dbReference type="HAMAP" id="MF_00233">
    <property type="entry name" value="LolB"/>
    <property type="match status" value="1"/>
</dbReference>
<proteinExistence type="inferred from homology"/>
<evidence type="ECO:0000256" key="10">
    <source>
        <dbReference type="ARBA" id="ARBA00023186"/>
    </source>
</evidence>
<keyword evidence="8 13" id="KW-0472">Membrane</keyword>
<dbReference type="GO" id="GO:0015031">
    <property type="term" value="P:protein transport"/>
    <property type="evidence" value="ECO:0007669"/>
    <property type="project" value="UniProtKB-KW"/>
</dbReference>
<dbReference type="GO" id="GO:0009279">
    <property type="term" value="C:cell outer membrane"/>
    <property type="evidence" value="ECO:0007669"/>
    <property type="project" value="UniProtKB-SubCell"/>
</dbReference>
<evidence type="ECO:0000256" key="5">
    <source>
        <dbReference type="ARBA" id="ARBA00022448"/>
    </source>
</evidence>
<evidence type="ECO:0000256" key="13">
    <source>
        <dbReference type="HAMAP-Rule" id="MF_00233"/>
    </source>
</evidence>
<evidence type="ECO:0000256" key="3">
    <source>
        <dbReference type="ARBA" id="ARBA00011245"/>
    </source>
</evidence>
<feature type="signal peptide" evidence="14">
    <location>
        <begin position="1"/>
        <end position="17"/>
    </location>
</feature>
<keyword evidence="11 13" id="KW-0998">Cell outer membrane</keyword>
<dbReference type="NCBIfam" id="TIGR00548">
    <property type="entry name" value="lolB"/>
    <property type="match status" value="1"/>
</dbReference>
<comment type="caution">
    <text evidence="15">The sequence shown here is derived from an EMBL/GenBank/DDBJ whole genome shotgun (WGS) entry which is preliminary data.</text>
</comment>
<keyword evidence="6 13" id="KW-0732">Signal</keyword>
<protein>
    <recommendedName>
        <fullName evidence="4 13">Outer-membrane lipoprotein LolB</fullName>
    </recommendedName>
</protein>
<keyword evidence="10 13" id="KW-0143">Chaperone</keyword>
<comment type="subcellular location">
    <subcellularLocation>
        <location evidence="1 13">Cell outer membrane</location>
        <topology evidence="1 13">Lipid-anchor</topology>
    </subcellularLocation>
</comment>
<evidence type="ECO:0000256" key="11">
    <source>
        <dbReference type="ARBA" id="ARBA00023237"/>
    </source>
</evidence>
<sequence>MKYSLRFLVAAAPLLLAACVPQQVVRNKGDATSIAQQDAREQQLASANHWTLVGRLAVSTGSDAGGGNLTWTQNGDRYEFELRAPITGRSFRLSGGPGGAVLEGLDGGPQRGPNAEALMQRALGWDVPLDELRAWVLGVRASGSNADMSFGNDHLLSMLQQDGWSVSYITWDATQKPPLPTLIRAQKNPFMVKLVVQSWNLQ</sequence>
<comment type="similarity">
    <text evidence="2 13">Belongs to the LolB family.</text>
</comment>
<dbReference type="GO" id="GO:0044874">
    <property type="term" value="P:lipoprotein localization to outer membrane"/>
    <property type="evidence" value="ECO:0007669"/>
    <property type="project" value="UniProtKB-UniRule"/>
</dbReference>
<dbReference type="RefSeq" id="WP_126673186.1">
    <property type="nucleotide sequence ID" value="NZ_RYZR01000005.1"/>
</dbReference>
<feature type="chain" id="PRO_5018549731" description="Outer-membrane lipoprotein LolB" evidence="14">
    <location>
        <begin position="18"/>
        <end position="202"/>
    </location>
</feature>
<dbReference type="AlphaFoldDB" id="A0A3S0PBW5"/>
<comment type="function">
    <text evidence="13">Plays a critical role in the incorporation of lipoproteins in the outer membrane after they are released by the LolA protein.</text>
</comment>
<dbReference type="Pfam" id="PF03550">
    <property type="entry name" value="LolB"/>
    <property type="match status" value="1"/>
</dbReference>
<keyword evidence="12 13" id="KW-0449">Lipoprotein</keyword>
<evidence type="ECO:0000313" key="15">
    <source>
        <dbReference type="EMBL" id="RUL63905.1"/>
    </source>
</evidence>
<keyword evidence="9 13" id="KW-0564">Palmitate</keyword>
<evidence type="ECO:0000256" key="14">
    <source>
        <dbReference type="SAM" id="SignalP"/>
    </source>
</evidence>
<dbReference type="OrthoDB" id="9797618at2"/>
<dbReference type="InterPro" id="IPR029046">
    <property type="entry name" value="LolA/LolB/LppX"/>
</dbReference>
<dbReference type="PROSITE" id="PS51257">
    <property type="entry name" value="PROKAR_LIPOPROTEIN"/>
    <property type="match status" value="1"/>
</dbReference>
<dbReference type="EMBL" id="RYZR01000005">
    <property type="protein sequence ID" value="RUL63905.1"/>
    <property type="molecule type" value="Genomic_DNA"/>
</dbReference>
<evidence type="ECO:0000256" key="7">
    <source>
        <dbReference type="ARBA" id="ARBA00022927"/>
    </source>
</evidence>
<name>A0A3S0PBW5_9GAMM</name>
<reference evidence="15 16" key="1">
    <citation type="submission" date="2018-12" db="EMBL/GenBank/DDBJ databases">
        <title>Dyella dinghuensis sp. nov. DHOA06 and Dyella choica sp. nov. 4M-K27, isolated from forest soil.</title>
        <authorList>
            <person name="Qiu L.-H."/>
            <person name="Gao Z.-H."/>
        </authorList>
    </citation>
    <scope>NUCLEOTIDE SEQUENCE [LARGE SCALE GENOMIC DNA]</scope>
    <source>
        <strain evidence="15 16">DHOA06</strain>
    </source>
</reference>
<keyword evidence="16" id="KW-1185">Reference proteome</keyword>
<keyword evidence="5 13" id="KW-0813">Transport</keyword>
<evidence type="ECO:0000256" key="12">
    <source>
        <dbReference type="ARBA" id="ARBA00023288"/>
    </source>
</evidence>
<evidence type="ECO:0000256" key="1">
    <source>
        <dbReference type="ARBA" id="ARBA00004459"/>
    </source>
</evidence>